<protein>
    <submittedName>
        <fullName evidence="1">Uncharacterized protein</fullName>
    </submittedName>
</protein>
<name>A0AAN9EE28_CROPI</name>
<comment type="caution">
    <text evidence="1">The sequence shown here is derived from an EMBL/GenBank/DDBJ whole genome shotgun (WGS) entry which is preliminary data.</text>
</comment>
<dbReference type="Proteomes" id="UP001372338">
    <property type="component" value="Unassembled WGS sequence"/>
</dbReference>
<reference evidence="1 2" key="1">
    <citation type="submission" date="2024-01" db="EMBL/GenBank/DDBJ databases">
        <title>The genomes of 5 underutilized Papilionoideae crops provide insights into root nodulation and disease resistanc.</title>
        <authorList>
            <person name="Yuan L."/>
        </authorList>
    </citation>
    <scope>NUCLEOTIDE SEQUENCE [LARGE SCALE GENOMIC DNA]</scope>
    <source>
        <strain evidence="1">ZHUSHIDOU_FW_LH</strain>
        <tissue evidence="1">Leaf</tissue>
    </source>
</reference>
<evidence type="ECO:0000313" key="2">
    <source>
        <dbReference type="Proteomes" id="UP001372338"/>
    </source>
</evidence>
<keyword evidence="2" id="KW-1185">Reference proteome</keyword>
<gene>
    <name evidence="1" type="ORF">RIF29_36905</name>
</gene>
<sequence>MDKNSMTIAYVTADKNSFLVLLRFSSLLSPSSRRRSRLLLLLLLLLLIRAVDPRRSCHIVLILRKLVA</sequence>
<organism evidence="1 2">
    <name type="scientific">Crotalaria pallida</name>
    <name type="common">Smooth rattlebox</name>
    <name type="synonym">Crotalaria striata</name>
    <dbReference type="NCBI Taxonomy" id="3830"/>
    <lineage>
        <taxon>Eukaryota</taxon>
        <taxon>Viridiplantae</taxon>
        <taxon>Streptophyta</taxon>
        <taxon>Embryophyta</taxon>
        <taxon>Tracheophyta</taxon>
        <taxon>Spermatophyta</taxon>
        <taxon>Magnoliopsida</taxon>
        <taxon>eudicotyledons</taxon>
        <taxon>Gunneridae</taxon>
        <taxon>Pentapetalae</taxon>
        <taxon>rosids</taxon>
        <taxon>fabids</taxon>
        <taxon>Fabales</taxon>
        <taxon>Fabaceae</taxon>
        <taxon>Papilionoideae</taxon>
        <taxon>50 kb inversion clade</taxon>
        <taxon>genistoids sensu lato</taxon>
        <taxon>core genistoids</taxon>
        <taxon>Crotalarieae</taxon>
        <taxon>Crotalaria</taxon>
    </lineage>
</organism>
<accession>A0AAN9EE28</accession>
<evidence type="ECO:0000313" key="1">
    <source>
        <dbReference type="EMBL" id="KAK7252734.1"/>
    </source>
</evidence>
<dbReference type="AlphaFoldDB" id="A0AAN9EE28"/>
<proteinExistence type="predicted"/>
<dbReference type="EMBL" id="JAYWIO010000007">
    <property type="protein sequence ID" value="KAK7252734.1"/>
    <property type="molecule type" value="Genomic_DNA"/>
</dbReference>